<dbReference type="Proteomes" id="UP000637695">
    <property type="component" value="Unassembled WGS sequence"/>
</dbReference>
<protein>
    <submittedName>
        <fullName evidence="5">Glycosyl hydrolase family 43</fullName>
    </submittedName>
</protein>
<gene>
    <name evidence="5" type="ORF">GCM10010885_21540</name>
</gene>
<reference evidence="5" key="1">
    <citation type="journal article" date="2014" name="Int. J. Syst. Evol. Microbiol.">
        <title>Complete genome sequence of Corynebacterium casei LMG S-19264T (=DSM 44701T), isolated from a smear-ripened cheese.</title>
        <authorList>
            <consortium name="US DOE Joint Genome Institute (JGI-PGF)"/>
            <person name="Walter F."/>
            <person name="Albersmeier A."/>
            <person name="Kalinowski J."/>
            <person name="Ruckert C."/>
        </authorList>
    </citation>
    <scope>NUCLEOTIDE SEQUENCE</scope>
    <source>
        <strain evidence="5">JCM 18487</strain>
    </source>
</reference>
<proteinExistence type="inferred from homology"/>
<dbReference type="CDD" id="cd18825">
    <property type="entry name" value="GH43_CtGH43-like"/>
    <property type="match status" value="1"/>
</dbReference>
<dbReference type="EMBL" id="BMOY01000041">
    <property type="protein sequence ID" value="GGJ11893.1"/>
    <property type="molecule type" value="Genomic_DNA"/>
</dbReference>
<evidence type="ECO:0000256" key="2">
    <source>
        <dbReference type="ARBA" id="ARBA00022801"/>
    </source>
</evidence>
<dbReference type="GO" id="GO:0004553">
    <property type="term" value="F:hydrolase activity, hydrolyzing O-glycosyl compounds"/>
    <property type="evidence" value="ECO:0007669"/>
    <property type="project" value="InterPro"/>
</dbReference>
<evidence type="ECO:0000313" key="5">
    <source>
        <dbReference type="EMBL" id="GGJ11893.1"/>
    </source>
</evidence>
<dbReference type="PANTHER" id="PTHR22925:SF3">
    <property type="entry name" value="GLYCOSYL HYDROLASE FAMILY PROTEIN 43"/>
    <property type="match status" value="1"/>
</dbReference>
<dbReference type="PANTHER" id="PTHR22925">
    <property type="entry name" value="GLYCOSYL HYDROLASE 43 FAMILY MEMBER"/>
    <property type="match status" value="1"/>
</dbReference>
<name>A0A917NNW5_9BACL</name>
<dbReference type="Gene3D" id="2.115.10.20">
    <property type="entry name" value="Glycosyl hydrolase domain, family 43"/>
    <property type="match status" value="1"/>
</dbReference>
<evidence type="ECO:0000256" key="3">
    <source>
        <dbReference type="ARBA" id="ARBA00023295"/>
    </source>
</evidence>
<evidence type="ECO:0000256" key="1">
    <source>
        <dbReference type="ARBA" id="ARBA00009865"/>
    </source>
</evidence>
<dbReference type="InterPro" id="IPR006710">
    <property type="entry name" value="Glyco_hydro_43"/>
</dbReference>
<dbReference type="InterPro" id="IPR023296">
    <property type="entry name" value="Glyco_hydro_beta-prop_sf"/>
</dbReference>
<evidence type="ECO:0000313" key="6">
    <source>
        <dbReference type="Proteomes" id="UP000637695"/>
    </source>
</evidence>
<dbReference type="GO" id="GO:0005975">
    <property type="term" value="P:carbohydrate metabolic process"/>
    <property type="evidence" value="ECO:0007669"/>
    <property type="project" value="InterPro"/>
</dbReference>
<accession>A0A917NNW5</accession>
<comment type="similarity">
    <text evidence="1 4">Belongs to the glycosyl hydrolase 43 family.</text>
</comment>
<organism evidence="5 6">
    <name type="scientific">Alicyclobacillus cellulosilyticus</name>
    <dbReference type="NCBI Taxonomy" id="1003997"/>
    <lineage>
        <taxon>Bacteria</taxon>
        <taxon>Bacillati</taxon>
        <taxon>Bacillota</taxon>
        <taxon>Bacilli</taxon>
        <taxon>Bacillales</taxon>
        <taxon>Alicyclobacillaceae</taxon>
        <taxon>Alicyclobacillus</taxon>
    </lineage>
</organism>
<comment type="caution">
    <text evidence="5">The sequence shown here is derived from an EMBL/GenBank/DDBJ whole genome shotgun (WGS) entry which is preliminary data.</text>
</comment>
<dbReference type="AlphaFoldDB" id="A0A917NNW5"/>
<evidence type="ECO:0000256" key="4">
    <source>
        <dbReference type="RuleBase" id="RU361187"/>
    </source>
</evidence>
<reference evidence="5" key="2">
    <citation type="submission" date="2020-09" db="EMBL/GenBank/DDBJ databases">
        <authorList>
            <person name="Sun Q."/>
            <person name="Ohkuma M."/>
        </authorList>
    </citation>
    <scope>NUCLEOTIDE SEQUENCE</scope>
    <source>
        <strain evidence="5">JCM 18487</strain>
    </source>
</reference>
<keyword evidence="3 4" id="KW-0326">Glycosidase</keyword>
<keyword evidence="6" id="KW-1185">Reference proteome</keyword>
<sequence>MQSHEQLAWLPPGDVWLDDEGQIIQAHGGGMLIFEGRYYWYGENRDVPPGQGNVKGVSCYSSTDLVHWTHHGVVLPVVHDAPDHDLYFRKVIERPKVIYNARTRQFVMVLHIDSPDYKYARVGFAVSEAPTGPFVYLGSVRPNNSESRDMTVFQDDDGQAYLFYASEGNATMHIAKLSDDYLHVEPDYIRIFENEYREAPAVFKRRGKYFLITSGCSGWEPNAAQYAVADSILGPWEVVGNPCRGPGADKTFGAQGTFVLPVQDRNTWIFMADRWKPKQLWNSRYIWLPIHFLADDRIVIRWEGGAAERTGHGGQENA</sequence>
<dbReference type="Pfam" id="PF04616">
    <property type="entry name" value="Glyco_hydro_43"/>
    <property type="match status" value="1"/>
</dbReference>
<keyword evidence="2 4" id="KW-0378">Hydrolase</keyword>
<dbReference type="SUPFAM" id="SSF75005">
    <property type="entry name" value="Arabinanase/levansucrase/invertase"/>
    <property type="match status" value="1"/>
</dbReference>